<evidence type="ECO:0000313" key="10">
    <source>
        <dbReference type="EMBL" id="VEU19643.1"/>
    </source>
</evidence>
<feature type="transmembrane region" description="Helical" evidence="8">
    <location>
        <begin position="77"/>
        <end position="102"/>
    </location>
</feature>
<feature type="transmembrane region" description="Helical" evidence="8">
    <location>
        <begin position="300"/>
        <end position="325"/>
    </location>
</feature>
<evidence type="ECO:0000256" key="4">
    <source>
        <dbReference type="ARBA" id="ARBA00022692"/>
    </source>
</evidence>
<evidence type="ECO:0000256" key="8">
    <source>
        <dbReference type="SAM" id="Phobius"/>
    </source>
</evidence>
<gene>
    <name evidence="10" type="ORF">BRENAR_LOCUS380</name>
</gene>
<evidence type="ECO:0000259" key="9">
    <source>
        <dbReference type="PROSITE" id="PS50850"/>
    </source>
</evidence>
<dbReference type="AlphaFoldDB" id="A0A448YFD0"/>
<evidence type="ECO:0000313" key="11">
    <source>
        <dbReference type="Proteomes" id="UP000290900"/>
    </source>
</evidence>
<dbReference type="NCBIfam" id="TIGR00879">
    <property type="entry name" value="SP"/>
    <property type="match status" value="1"/>
</dbReference>
<proteinExistence type="inferred from homology"/>
<feature type="transmembrane region" description="Helical" evidence="8">
    <location>
        <begin position="54"/>
        <end position="71"/>
    </location>
</feature>
<dbReference type="GO" id="GO:0005351">
    <property type="term" value="F:carbohydrate:proton symporter activity"/>
    <property type="evidence" value="ECO:0007669"/>
    <property type="project" value="TreeGrafter"/>
</dbReference>
<dbReference type="Pfam" id="PF00083">
    <property type="entry name" value="Sugar_tr"/>
    <property type="match status" value="1"/>
</dbReference>
<evidence type="ECO:0000256" key="1">
    <source>
        <dbReference type="ARBA" id="ARBA00004141"/>
    </source>
</evidence>
<dbReference type="Gene3D" id="1.20.1250.20">
    <property type="entry name" value="MFS general substrate transporter like domains"/>
    <property type="match status" value="1"/>
</dbReference>
<protein>
    <submittedName>
        <fullName evidence="10">DEKNAAC100257</fullName>
    </submittedName>
</protein>
<keyword evidence="6 8" id="KW-0472">Membrane</keyword>
<name>A0A448YFD0_BRENA</name>
<dbReference type="PROSITE" id="PS00217">
    <property type="entry name" value="SUGAR_TRANSPORT_2"/>
    <property type="match status" value="1"/>
</dbReference>
<feature type="transmembrane region" description="Helical" evidence="8">
    <location>
        <begin position="376"/>
        <end position="398"/>
    </location>
</feature>
<dbReference type="SUPFAM" id="SSF103473">
    <property type="entry name" value="MFS general substrate transporter"/>
    <property type="match status" value="1"/>
</dbReference>
<dbReference type="InterPro" id="IPR003663">
    <property type="entry name" value="Sugar/inositol_transpt"/>
</dbReference>
<dbReference type="InterPro" id="IPR005829">
    <property type="entry name" value="Sugar_transporter_CS"/>
</dbReference>
<feature type="domain" description="Major facilitator superfamily (MFS) profile" evidence="9">
    <location>
        <begin position="1"/>
        <end position="429"/>
    </location>
</feature>
<organism evidence="10 11">
    <name type="scientific">Brettanomyces naardenensis</name>
    <name type="common">Yeast</name>
    <dbReference type="NCBI Taxonomy" id="13370"/>
    <lineage>
        <taxon>Eukaryota</taxon>
        <taxon>Fungi</taxon>
        <taxon>Dikarya</taxon>
        <taxon>Ascomycota</taxon>
        <taxon>Saccharomycotina</taxon>
        <taxon>Pichiomycetes</taxon>
        <taxon>Pichiales</taxon>
        <taxon>Pichiaceae</taxon>
        <taxon>Brettanomyces</taxon>
    </lineage>
</organism>
<dbReference type="PROSITE" id="PS00216">
    <property type="entry name" value="SUGAR_TRANSPORT_1"/>
    <property type="match status" value="1"/>
</dbReference>
<dbReference type="PANTHER" id="PTHR48022">
    <property type="entry name" value="PLASTIDIC GLUCOSE TRANSPORTER 4"/>
    <property type="match status" value="1"/>
</dbReference>
<feature type="transmembrane region" description="Helical" evidence="8">
    <location>
        <begin position="237"/>
        <end position="259"/>
    </location>
</feature>
<dbReference type="GO" id="GO:0005886">
    <property type="term" value="C:plasma membrane"/>
    <property type="evidence" value="ECO:0007669"/>
    <property type="project" value="TreeGrafter"/>
</dbReference>
<keyword evidence="5 8" id="KW-1133">Transmembrane helix</keyword>
<dbReference type="InParanoid" id="A0A448YFD0"/>
<evidence type="ECO:0000256" key="7">
    <source>
        <dbReference type="RuleBase" id="RU003346"/>
    </source>
</evidence>
<dbReference type="InterPro" id="IPR036259">
    <property type="entry name" value="MFS_trans_sf"/>
</dbReference>
<comment type="similarity">
    <text evidence="2 7">Belongs to the major facilitator superfamily. Sugar transporter (TC 2.A.1.1) family.</text>
</comment>
<feature type="transmembrane region" description="Helical" evidence="8">
    <location>
        <begin position="114"/>
        <end position="137"/>
    </location>
</feature>
<keyword evidence="3 7" id="KW-0813">Transport</keyword>
<dbReference type="InterPro" id="IPR050360">
    <property type="entry name" value="MFS_Sugar_Transporters"/>
</dbReference>
<keyword evidence="11" id="KW-1185">Reference proteome</keyword>
<dbReference type="OrthoDB" id="5141738at2759"/>
<dbReference type="InterPro" id="IPR005828">
    <property type="entry name" value="MFS_sugar_transport-like"/>
</dbReference>
<comment type="subcellular location">
    <subcellularLocation>
        <location evidence="1">Membrane</location>
        <topology evidence="1">Multi-pass membrane protein</topology>
    </subcellularLocation>
</comment>
<evidence type="ECO:0000256" key="5">
    <source>
        <dbReference type="ARBA" id="ARBA00022989"/>
    </source>
</evidence>
<feature type="transmembrane region" description="Helical" evidence="8">
    <location>
        <begin position="20"/>
        <end position="42"/>
    </location>
</feature>
<keyword evidence="4 8" id="KW-0812">Transmembrane</keyword>
<dbReference type="STRING" id="13370.A0A448YFD0"/>
<evidence type="ECO:0000256" key="3">
    <source>
        <dbReference type="ARBA" id="ARBA00022448"/>
    </source>
</evidence>
<evidence type="ECO:0000256" key="6">
    <source>
        <dbReference type="ARBA" id="ARBA00023136"/>
    </source>
</evidence>
<dbReference type="PANTHER" id="PTHR48022:SF50">
    <property type="entry name" value="HEXOSE TRANSPORTER HXT14"/>
    <property type="match status" value="1"/>
</dbReference>
<feature type="transmembrane region" description="Helical" evidence="8">
    <location>
        <begin position="340"/>
        <end position="364"/>
    </location>
</feature>
<dbReference type="Proteomes" id="UP000290900">
    <property type="component" value="Unassembled WGS sequence"/>
</dbReference>
<dbReference type="InterPro" id="IPR020846">
    <property type="entry name" value="MFS_dom"/>
</dbReference>
<dbReference type="PROSITE" id="PS50850">
    <property type="entry name" value="MFS"/>
    <property type="match status" value="1"/>
</dbReference>
<evidence type="ECO:0000256" key="2">
    <source>
        <dbReference type="ARBA" id="ARBA00010992"/>
    </source>
</evidence>
<dbReference type="PRINTS" id="PR00171">
    <property type="entry name" value="SUGRTRNSPORT"/>
</dbReference>
<accession>A0A448YFD0</accession>
<reference evidence="10 11" key="1">
    <citation type="submission" date="2018-12" db="EMBL/GenBank/DDBJ databases">
        <authorList>
            <person name="Tiukova I."/>
            <person name="Dainat J."/>
        </authorList>
    </citation>
    <scope>NUCLEOTIDE SEQUENCE [LARGE SCALE GENOMIC DNA]</scope>
</reference>
<dbReference type="CDD" id="cd17356">
    <property type="entry name" value="MFS_HXT"/>
    <property type="match status" value="1"/>
</dbReference>
<feature type="transmembrane region" description="Helical" evidence="8">
    <location>
        <begin position="271"/>
        <end position="293"/>
    </location>
</feature>
<sequence length="452" mass="50777">MPDYERRFGDWNSASNSYKISVVRTGLIVSIFSMGAAFGGITLGKLGDLYGRKIGILITVIVYLIGCIIQISSQYSWIQYFIGRIVTGLGVGSTLVLCPLLISETAPRAIRGTLVCLFQVADTFGIFIGYIVCYGTYHNYMGDSRSWRIPIGLGFAWSLLILVGLIFTPESPRYLVKKGEIEAAKRSLAKSRRISANSEIVLMDLNILINSVENERLAGKASWRYYFTGKPKIFQRMMIGCLIESLQVLSGNTYFFYYGTSNFKSVGLTDSYMTSIILGLDNFVSTFVAFYIIDHLGRRMTLMLGSAGMIICLIVYSTVGVVSLYPKEYGVDANKYAGDIMILFCCLYIFSFASTWGPTSYVIVSEMYGLRIREQAIAMATAWNWIWGFLISFFTPIITNRIHFAYGYVYVGTELTALIYVYFFLPETKGMRLEDVDKMYEAYVPGLAYKSP</sequence>
<feature type="transmembrane region" description="Helical" evidence="8">
    <location>
        <begin position="404"/>
        <end position="425"/>
    </location>
</feature>
<dbReference type="EMBL" id="CAACVR010000001">
    <property type="protein sequence ID" value="VEU19643.1"/>
    <property type="molecule type" value="Genomic_DNA"/>
</dbReference>
<feature type="transmembrane region" description="Helical" evidence="8">
    <location>
        <begin position="149"/>
        <end position="168"/>
    </location>
</feature>